<evidence type="ECO:0000256" key="1">
    <source>
        <dbReference type="SAM" id="MobiDB-lite"/>
    </source>
</evidence>
<dbReference type="EMBL" id="SGPJ01000085">
    <property type="protein sequence ID" value="THG99291.1"/>
    <property type="molecule type" value="Genomic_DNA"/>
</dbReference>
<feature type="region of interest" description="Disordered" evidence="1">
    <location>
        <begin position="85"/>
        <end position="118"/>
    </location>
</feature>
<proteinExistence type="predicted"/>
<name>A0A4S4KLE8_9APHY</name>
<evidence type="ECO:0000313" key="2">
    <source>
        <dbReference type="EMBL" id="THG99291.1"/>
    </source>
</evidence>
<feature type="region of interest" description="Disordered" evidence="1">
    <location>
        <begin position="1"/>
        <end position="22"/>
    </location>
</feature>
<sequence length="118" mass="12308">MAAATNGQQTGKYTMGPPPSNIQSDIALLRALLKDGEPGDSLDEPDIEELLRRLESADGIARGVEDRLDDVIGNLDGLLKSLESGLGEEQAVVDPKTSEDGSGKETSSGSDGKRNGAQ</sequence>
<accession>A0A4S4KLE8</accession>
<comment type="caution">
    <text evidence="2">The sequence shown here is derived from an EMBL/GenBank/DDBJ whole genome shotgun (WGS) entry which is preliminary data.</text>
</comment>
<dbReference type="AlphaFoldDB" id="A0A4S4KLE8"/>
<reference evidence="2 3" key="1">
    <citation type="submission" date="2019-02" db="EMBL/GenBank/DDBJ databases">
        <title>Genome sequencing of the rare red list fungi Phlebia centrifuga.</title>
        <authorList>
            <person name="Buettner E."/>
            <person name="Kellner H."/>
        </authorList>
    </citation>
    <scope>NUCLEOTIDE SEQUENCE [LARGE SCALE GENOMIC DNA]</scope>
    <source>
        <strain evidence="2 3">DSM 108282</strain>
    </source>
</reference>
<organism evidence="2 3">
    <name type="scientific">Hermanssonia centrifuga</name>
    <dbReference type="NCBI Taxonomy" id="98765"/>
    <lineage>
        <taxon>Eukaryota</taxon>
        <taxon>Fungi</taxon>
        <taxon>Dikarya</taxon>
        <taxon>Basidiomycota</taxon>
        <taxon>Agaricomycotina</taxon>
        <taxon>Agaricomycetes</taxon>
        <taxon>Polyporales</taxon>
        <taxon>Meruliaceae</taxon>
        <taxon>Hermanssonia</taxon>
    </lineage>
</organism>
<dbReference type="Proteomes" id="UP000309038">
    <property type="component" value="Unassembled WGS sequence"/>
</dbReference>
<keyword evidence="3" id="KW-1185">Reference proteome</keyword>
<evidence type="ECO:0000313" key="3">
    <source>
        <dbReference type="Proteomes" id="UP000309038"/>
    </source>
</evidence>
<feature type="compositionally biased region" description="Polar residues" evidence="1">
    <location>
        <begin position="1"/>
        <end position="12"/>
    </location>
</feature>
<gene>
    <name evidence="2" type="ORF">EW026_g3033</name>
</gene>
<protein>
    <submittedName>
        <fullName evidence="2">Uncharacterized protein</fullName>
    </submittedName>
</protein>